<dbReference type="EMBL" id="DQ886872">
    <property type="protein sequence ID" value="ABI52789.1"/>
    <property type="molecule type" value="mRNA"/>
</dbReference>
<accession>Q09JH4</accession>
<keyword evidence="1" id="KW-0482">Metalloprotease</keyword>
<dbReference type="GO" id="GO:0006508">
    <property type="term" value="P:proteolysis"/>
    <property type="evidence" value="ECO:0007669"/>
    <property type="project" value="UniProtKB-KW"/>
</dbReference>
<feature type="non-terminal residue" evidence="1">
    <location>
        <position position="1"/>
    </location>
</feature>
<proteinExistence type="evidence at transcript level"/>
<keyword evidence="1" id="KW-0378">Hydrolase</keyword>
<keyword evidence="1" id="KW-0645">Protease</keyword>
<dbReference type="Gene3D" id="3.40.1620.60">
    <property type="match status" value="1"/>
</dbReference>
<dbReference type="GO" id="GO:0008237">
    <property type="term" value="F:metallopeptidase activity"/>
    <property type="evidence" value="ECO:0007669"/>
    <property type="project" value="UniProtKB-KW"/>
</dbReference>
<dbReference type="AlphaFoldDB" id="Q09JH4"/>
<protein>
    <submittedName>
        <fullName evidence="1">Metalloprotease</fullName>
    </submittedName>
</protein>
<reference evidence="1" key="1">
    <citation type="journal article" date="2008" name="Insect Biochem. Mol. Biol.">
        <title>Comparative sialomics between hard and soft ticks: implications for the evolution of blood-feeding behavior.</title>
        <authorList>
            <person name="Mans B.J."/>
            <person name="Andersen J.F."/>
            <person name="Francischetti I.M."/>
            <person name="Valenzuela J.G."/>
            <person name="Schwan T.G."/>
            <person name="Pham V.M."/>
            <person name="Garfield M.K."/>
            <person name="Hammer C.H."/>
            <person name="Ribeiro J.M."/>
        </authorList>
    </citation>
    <scope>NUCLEOTIDE SEQUENCE</scope>
    <source>
        <strain evidence="1">AM-642</strain>
        <tissue evidence="1">Adult salivary gland</tissue>
    </source>
</reference>
<evidence type="ECO:0000313" key="1">
    <source>
        <dbReference type="EMBL" id="ABI52789.1"/>
    </source>
</evidence>
<organism evidence="1">
    <name type="scientific">Argas monolakensis</name>
    <name type="common">Mono lake bird tick</name>
    <dbReference type="NCBI Taxonomy" id="34602"/>
    <lineage>
        <taxon>Eukaryota</taxon>
        <taxon>Metazoa</taxon>
        <taxon>Ecdysozoa</taxon>
        <taxon>Arthropoda</taxon>
        <taxon>Chelicerata</taxon>
        <taxon>Arachnida</taxon>
        <taxon>Acari</taxon>
        <taxon>Parasitiformes</taxon>
        <taxon>Ixodida</taxon>
        <taxon>Ixodoidea</taxon>
        <taxon>Argasidae</taxon>
        <taxon>Argasinae</taxon>
        <taxon>Argas</taxon>
    </lineage>
</organism>
<name>Q09JH4_ARGMO</name>
<sequence>NSEQGKCFSRSYSTSVNDNFPRLLPGKIYDTVEDYCRLVVQTHDKYKVYACTFKSSGDFYEMYFRNCEIGCCVYWGVFYWFLESGPHTYVAPDGMPCGYQKACINKQCVQDPGVYV</sequence>